<comment type="similarity">
    <text evidence="3">Belongs to the bacterial histone-like protein family.</text>
</comment>
<keyword evidence="5" id="KW-1185">Reference proteome</keyword>
<sequence length="99" mass="10154">MTLQRTDIAQRAAAHAGVDTATAEAVLKGVEAALVEAAGVGESVRLTGTLSLEVVERPARTGRNPRTGEAMEIAAGRIVRLSPGAGLKRAAKGDSPRHS</sequence>
<accession>A0ABQ6I976</accession>
<dbReference type="Gene3D" id="4.10.520.10">
    <property type="entry name" value="IHF-like DNA-binding proteins"/>
    <property type="match status" value="1"/>
</dbReference>
<dbReference type="Proteomes" id="UP001157125">
    <property type="component" value="Unassembled WGS sequence"/>
</dbReference>
<dbReference type="PANTHER" id="PTHR33175:SF3">
    <property type="entry name" value="DNA-BINDING PROTEIN HU-BETA"/>
    <property type="match status" value="1"/>
</dbReference>
<evidence type="ECO:0000256" key="3">
    <source>
        <dbReference type="RuleBase" id="RU003939"/>
    </source>
</evidence>
<evidence type="ECO:0000256" key="1">
    <source>
        <dbReference type="ARBA" id="ARBA00023067"/>
    </source>
</evidence>
<dbReference type="Pfam" id="PF00216">
    <property type="entry name" value="Bac_DNA_binding"/>
    <property type="match status" value="1"/>
</dbReference>
<name>A0ABQ6I976_9MICO</name>
<dbReference type="RefSeq" id="WP_284327267.1">
    <property type="nucleotide sequence ID" value="NZ_BSUN01000001.1"/>
</dbReference>
<dbReference type="PANTHER" id="PTHR33175">
    <property type="entry name" value="DNA-BINDING PROTEIN HU"/>
    <property type="match status" value="1"/>
</dbReference>
<protein>
    <submittedName>
        <fullName evidence="4">DNA-binding protein HU</fullName>
    </submittedName>
</protein>
<gene>
    <name evidence="4" type="primary">hup-2</name>
    <name evidence="4" type="ORF">GCM10025876_03780</name>
</gene>
<organism evidence="4 5">
    <name type="scientific">Demequina litorisediminis</name>
    <dbReference type="NCBI Taxonomy" id="1849022"/>
    <lineage>
        <taxon>Bacteria</taxon>
        <taxon>Bacillati</taxon>
        <taxon>Actinomycetota</taxon>
        <taxon>Actinomycetes</taxon>
        <taxon>Micrococcales</taxon>
        <taxon>Demequinaceae</taxon>
        <taxon>Demequina</taxon>
    </lineage>
</organism>
<dbReference type="EMBL" id="BSUN01000001">
    <property type="protein sequence ID" value="GMA34174.1"/>
    <property type="molecule type" value="Genomic_DNA"/>
</dbReference>
<proteinExistence type="inferred from homology"/>
<dbReference type="InterPro" id="IPR010992">
    <property type="entry name" value="IHF-like_DNA-bd_dom_sf"/>
</dbReference>
<keyword evidence="2 4" id="KW-0238">DNA-binding</keyword>
<dbReference type="SUPFAM" id="SSF47729">
    <property type="entry name" value="IHF-like DNA-binding proteins"/>
    <property type="match status" value="1"/>
</dbReference>
<evidence type="ECO:0000313" key="5">
    <source>
        <dbReference type="Proteomes" id="UP001157125"/>
    </source>
</evidence>
<dbReference type="InterPro" id="IPR000119">
    <property type="entry name" value="Hist_DNA-bd"/>
</dbReference>
<evidence type="ECO:0000313" key="4">
    <source>
        <dbReference type="EMBL" id="GMA34174.1"/>
    </source>
</evidence>
<evidence type="ECO:0000256" key="2">
    <source>
        <dbReference type="ARBA" id="ARBA00023125"/>
    </source>
</evidence>
<comment type="caution">
    <text evidence="4">The sequence shown here is derived from an EMBL/GenBank/DDBJ whole genome shotgun (WGS) entry which is preliminary data.</text>
</comment>
<dbReference type="SMART" id="SM00411">
    <property type="entry name" value="BHL"/>
    <property type="match status" value="1"/>
</dbReference>
<reference evidence="5" key="1">
    <citation type="journal article" date="2019" name="Int. J. Syst. Evol. Microbiol.">
        <title>The Global Catalogue of Microorganisms (GCM) 10K type strain sequencing project: providing services to taxonomists for standard genome sequencing and annotation.</title>
        <authorList>
            <consortium name="The Broad Institute Genomics Platform"/>
            <consortium name="The Broad Institute Genome Sequencing Center for Infectious Disease"/>
            <person name="Wu L."/>
            <person name="Ma J."/>
        </authorList>
    </citation>
    <scope>NUCLEOTIDE SEQUENCE [LARGE SCALE GENOMIC DNA]</scope>
    <source>
        <strain evidence="5">NBRC 112299</strain>
    </source>
</reference>
<dbReference type="PRINTS" id="PR01727">
    <property type="entry name" value="DNABINDINGHU"/>
</dbReference>
<keyword evidence="1" id="KW-0226">DNA condensation</keyword>
<dbReference type="GO" id="GO:0003677">
    <property type="term" value="F:DNA binding"/>
    <property type="evidence" value="ECO:0007669"/>
    <property type="project" value="UniProtKB-KW"/>
</dbReference>